<feature type="non-terminal residue" evidence="2">
    <location>
        <position position="1"/>
    </location>
</feature>
<feature type="region of interest" description="Disordered" evidence="1">
    <location>
        <begin position="85"/>
        <end position="110"/>
    </location>
</feature>
<name>A0AA36IFG8_9DINO</name>
<accession>A0AA36IFG8</accession>
<reference evidence="2" key="1">
    <citation type="submission" date="2023-08" db="EMBL/GenBank/DDBJ databases">
        <authorList>
            <person name="Chen Y."/>
            <person name="Shah S."/>
            <person name="Dougan E. K."/>
            <person name="Thang M."/>
            <person name="Chan C."/>
        </authorList>
    </citation>
    <scope>NUCLEOTIDE SEQUENCE</scope>
</reference>
<evidence type="ECO:0000256" key="1">
    <source>
        <dbReference type="SAM" id="MobiDB-lite"/>
    </source>
</evidence>
<evidence type="ECO:0000313" key="3">
    <source>
        <dbReference type="Proteomes" id="UP001178507"/>
    </source>
</evidence>
<sequence length="339" mass="37133">SAGYFDDLPPDDDLVPVRALLDLNAFLMKRVPSADAGADYDPKACIESGMSLAKKLLAIYATAVKALTKGGKDYASAVQTTLTSERLRHQNQQGAAADPPKAKTRLSSMASTSDPAVIKIHRNLEKRAPVSIVKTFEDLDPASARGNIMKTLFKEEANRELVEGLIDNFRESMSERAQAKGQIKLEEEACAIVRSELLSALPGPSEWPFVPEDMFQTDGPAQLSEEESKYICAFSRAAFVHGQRHGSCYHGVETSCFASLRLQRQGARVFVMVRLAEARSYLQRQELDPSVEDVVNWLLRLSLEDLPSPTELPSLTSSTSKCGDLFFAPAGYVTVDKAC</sequence>
<gene>
    <name evidence="2" type="ORF">EVOR1521_LOCUS12316</name>
</gene>
<feature type="compositionally biased region" description="Polar residues" evidence="1">
    <location>
        <begin position="85"/>
        <end position="94"/>
    </location>
</feature>
<proteinExistence type="predicted"/>
<comment type="caution">
    <text evidence="2">The sequence shown here is derived from an EMBL/GenBank/DDBJ whole genome shotgun (WGS) entry which is preliminary data.</text>
</comment>
<feature type="non-terminal residue" evidence="2">
    <location>
        <position position="339"/>
    </location>
</feature>
<evidence type="ECO:0000313" key="2">
    <source>
        <dbReference type="EMBL" id="CAJ1385793.1"/>
    </source>
</evidence>
<organism evidence="2 3">
    <name type="scientific">Effrenium voratum</name>
    <dbReference type="NCBI Taxonomy" id="2562239"/>
    <lineage>
        <taxon>Eukaryota</taxon>
        <taxon>Sar</taxon>
        <taxon>Alveolata</taxon>
        <taxon>Dinophyceae</taxon>
        <taxon>Suessiales</taxon>
        <taxon>Symbiodiniaceae</taxon>
        <taxon>Effrenium</taxon>
    </lineage>
</organism>
<keyword evidence="3" id="KW-1185">Reference proteome</keyword>
<dbReference type="AlphaFoldDB" id="A0AA36IFG8"/>
<dbReference type="EMBL" id="CAUJNA010001280">
    <property type="protein sequence ID" value="CAJ1385793.1"/>
    <property type="molecule type" value="Genomic_DNA"/>
</dbReference>
<protein>
    <submittedName>
        <fullName evidence="2">Uncharacterized protein</fullName>
    </submittedName>
</protein>
<dbReference type="Proteomes" id="UP001178507">
    <property type="component" value="Unassembled WGS sequence"/>
</dbReference>